<feature type="region of interest" description="Disordered" evidence="1">
    <location>
        <begin position="207"/>
        <end position="237"/>
    </location>
</feature>
<accession>A0A7S4C2K0</accession>
<proteinExistence type="predicted"/>
<dbReference type="EMBL" id="HBIZ01059522">
    <property type="protein sequence ID" value="CAE0784551.1"/>
    <property type="molecule type" value="Transcribed_RNA"/>
</dbReference>
<feature type="region of interest" description="Disordered" evidence="1">
    <location>
        <begin position="31"/>
        <end position="80"/>
    </location>
</feature>
<name>A0A7S4C2K0_CHRCT</name>
<gene>
    <name evidence="2" type="ORF">PCAR00345_LOCUS37258</name>
</gene>
<feature type="region of interest" description="Disordered" evidence="1">
    <location>
        <begin position="106"/>
        <end position="166"/>
    </location>
</feature>
<feature type="compositionally biased region" description="Low complexity" evidence="1">
    <location>
        <begin position="277"/>
        <end position="297"/>
    </location>
</feature>
<evidence type="ECO:0000256" key="1">
    <source>
        <dbReference type="SAM" id="MobiDB-lite"/>
    </source>
</evidence>
<feature type="region of interest" description="Disordered" evidence="1">
    <location>
        <begin position="275"/>
        <end position="308"/>
    </location>
</feature>
<feature type="compositionally biased region" description="Polar residues" evidence="1">
    <location>
        <begin position="123"/>
        <end position="135"/>
    </location>
</feature>
<organism evidence="2">
    <name type="scientific">Chrysotila carterae</name>
    <name type="common">Marine alga</name>
    <name type="synonym">Syracosphaera carterae</name>
    <dbReference type="NCBI Taxonomy" id="13221"/>
    <lineage>
        <taxon>Eukaryota</taxon>
        <taxon>Haptista</taxon>
        <taxon>Haptophyta</taxon>
        <taxon>Prymnesiophyceae</taxon>
        <taxon>Isochrysidales</taxon>
        <taxon>Isochrysidaceae</taxon>
        <taxon>Chrysotila</taxon>
    </lineage>
</organism>
<feature type="region of interest" description="Disordered" evidence="1">
    <location>
        <begin position="329"/>
        <end position="407"/>
    </location>
</feature>
<feature type="compositionally biased region" description="Low complexity" evidence="1">
    <location>
        <begin position="357"/>
        <end position="370"/>
    </location>
</feature>
<dbReference type="AlphaFoldDB" id="A0A7S4C2K0"/>
<evidence type="ECO:0000313" key="2">
    <source>
        <dbReference type="EMBL" id="CAE0784551.1"/>
    </source>
</evidence>
<sequence>MLKPAAPGRDGITETGAQRRNRLYIEELSRRKAQERRVQEANAHSTLSERERGFQVMFSGANDQPKPARKGLLGRDRGEKQACNAAVVGRGEGRGKKWLRTPGAVAIERRSDSTSPPCHPTFSRPSSAAQRSKSANVPRCVAGSSAVPSAREESEATYQGENGLGRRKWTVGEPQVLRTEEGEEIMLRPLPEGVTAIELLEKGIDPAEADAAEGENRLKGEGRTYSGASPGLDEDSDLLGLLPSPALLRAPSNHVSAEVAAERLLERSFSREAQITGAPAAAAAEDAGSGETASESSNPGAGGDFNSFVQLGATCTRNSWDSDDLRQSIASAAAEVPDEITFSNGSGRSSDAEPGEAPSSANNAAANPSALDDEHGTQPSHGSHAPVIEEPRGEGDPSAESKTFQHL</sequence>
<protein>
    <submittedName>
        <fullName evidence="2">Uncharacterized protein</fullName>
    </submittedName>
</protein>
<reference evidence="2" key="1">
    <citation type="submission" date="2021-01" db="EMBL/GenBank/DDBJ databases">
        <authorList>
            <person name="Corre E."/>
            <person name="Pelletier E."/>
            <person name="Niang G."/>
            <person name="Scheremetjew M."/>
            <person name="Finn R."/>
            <person name="Kale V."/>
            <person name="Holt S."/>
            <person name="Cochrane G."/>
            <person name="Meng A."/>
            <person name="Brown T."/>
            <person name="Cohen L."/>
        </authorList>
    </citation>
    <scope>NUCLEOTIDE SEQUENCE</scope>
    <source>
        <strain evidence="2">CCMP645</strain>
    </source>
</reference>